<dbReference type="EMBL" id="FQUP01000002">
    <property type="protein sequence ID" value="SHF60540.1"/>
    <property type="molecule type" value="Genomic_DNA"/>
</dbReference>
<sequence length="132" mass="14194">MTQTSPSIAQPLPTGRAAVSNGSRLLPGVDGRSASARRYRDLMKEFTGELGGEGIMTEPMRALVRQAAAVTVEAEKMQAAIVRGDPVDTEQLVRVTNTLARLMNLLKTKAKAAKAGQRTELSEYLRNRAAIA</sequence>
<reference evidence="2 3" key="1">
    <citation type="submission" date="2016-11" db="EMBL/GenBank/DDBJ databases">
        <authorList>
            <person name="Jaros S."/>
            <person name="Januszkiewicz K."/>
            <person name="Wedrychowicz H."/>
        </authorList>
    </citation>
    <scope>NUCLEOTIDE SEQUENCE [LARGE SCALE GENOMIC DNA]</scope>
    <source>
        <strain evidence="2 3">DSM 19436</strain>
    </source>
</reference>
<accession>A0A1M5D0Y5</accession>
<evidence type="ECO:0000256" key="1">
    <source>
        <dbReference type="SAM" id="MobiDB-lite"/>
    </source>
</evidence>
<evidence type="ECO:0000313" key="2">
    <source>
        <dbReference type="EMBL" id="SHF60540.1"/>
    </source>
</evidence>
<evidence type="ECO:0000313" key="3">
    <source>
        <dbReference type="Proteomes" id="UP000184485"/>
    </source>
</evidence>
<feature type="region of interest" description="Disordered" evidence="1">
    <location>
        <begin position="1"/>
        <end position="31"/>
    </location>
</feature>
<dbReference type="AlphaFoldDB" id="A0A1M5D0Y5"/>
<name>A0A1M5D0Y5_9HYPH</name>
<proteinExistence type="predicted"/>
<protein>
    <submittedName>
        <fullName evidence="2">Uncharacterized protein</fullName>
    </submittedName>
</protein>
<dbReference type="STRING" id="1122133.SAMN02745157_2524"/>
<keyword evidence="3" id="KW-1185">Reference proteome</keyword>
<organism evidence="2 3">
    <name type="scientific">Kaistia soli DSM 19436</name>
    <dbReference type="NCBI Taxonomy" id="1122133"/>
    <lineage>
        <taxon>Bacteria</taxon>
        <taxon>Pseudomonadati</taxon>
        <taxon>Pseudomonadota</taxon>
        <taxon>Alphaproteobacteria</taxon>
        <taxon>Hyphomicrobiales</taxon>
        <taxon>Kaistiaceae</taxon>
        <taxon>Kaistia</taxon>
    </lineage>
</organism>
<gene>
    <name evidence="2" type="ORF">SAMN02745157_2524</name>
</gene>
<dbReference type="Proteomes" id="UP000184485">
    <property type="component" value="Unassembled WGS sequence"/>
</dbReference>